<gene>
    <name evidence="2" type="ORF">BCM02_11421</name>
</gene>
<dbReference type="EMBL" id="VNHS01000014">
    <property type="protein sequence ID" value="TYP69505.1"/>
    <property type="molecule type" value="Genomic_DNA"/>
</dbReference>
<evidence type="ECO:0000313" key="2">
    <source>
        <dbReference type="EMBL" id="TYP69505.1"/>
    </source>
</evidence>
<dbReference type="Proteomes" id="UP000323257">
    <property type="component" value="Unassembled WGS sequence"/>
</dbReference>
<feature type="transmembrane region" description="Helical" evidence="1">
    <location>
        <begin position="70"/>
        <end position="88"/>
    </location>
</feature>
<dbReference type="OrthoDB" id="2599957at2"/>
<proteinExistence type="predicted"/>
<accession>A0A5S5BQM0</accession>
<keyword evidence="1" id="KW-0812">Transmembrane</keyword>
<keyword evidence="1" id="KW-1133">Transmembrane helix</keyword>
<dbReference type="AlphaFoldDB" id="A0A5S5BQM0"/>
<protein>
    <submittedName>
        <fullName evidence="2">Uncharacterized protein</fullName>
    </submittedName>
</protein>
<keyword evidence="1" id="KW-0472">Membrane</keyword>
<dbReference type="RefSeq" id="WP_148932897.1">
    <property type="nucleotide sequence ID" value="NZ_VNHS01000014.1"/>
</dbReference>
<sequence length="178" mass="19917">MTSSSLPQHEPVTADPRAAVPLPGPYAPSPAVFPTPAKSVWTKLAFWMRLTATFSLAFGLFQLAVGLLNFGLGTIAGIVQIAVSIWLFRMGAQAKRIHRQPGNEREAAQLMERLVTYFRLQAVFLVAFGFAVVMLVLAVLQFMTDWDWLIRLINHGKQADKLIMKAESWYAIVRDWLS</sequence>
<reference evidence="2 3" key="1">
    <citation type="submission" date="2019-07" db="EMBL/GenBank/DDBJ databases">
        <title>Genomic Encyclopedia of Type Strains, Phase III (KMG-III): the genomes of soil and plant-associated and newly described type strains.</title>
        <authorList>
            <person name="Whitman W."/>
        </authorList>
    </citation>
    <scope>NUCLEOTIDE SEQUENCE [LARGE SCALE GENOMIC DNA]</scope>
    <source>
        <strain evidence="2 3">BL24</strain>
    </source>
</reference>
<comment type="caution">
    <text evidence="2">The sequence shown here is derived from an EMBL/GenBank/DDBJ whole genome shotgun (WGS) entry which is preliminary data.</text>
</comment>
<evidence type="ECO:0000256" key="1">
    <source>
        <dbReference type="SAM" id="Phobius"/>
    </source>
</evidence>
<keyword evidence="3" id="KW-1185">Reference proteome</keyword>
<feature type="transmembrane region" description="Helical" evidence="1">
    <location>
        <begin position="122"/>
        <end position="143"/>
    </location>
</feature>
<name>A0A5S5BQM0_9BACL</name>
<evidence type="ECO:0000313" key="3">
    <source>
        <dbReference type="Proteomes" id="UP000323257"/>
    </source>
</evidence>
<organism evidence="2 3">
    <name type="scientific">Paenibacillus methanolicus</name>
    <dbReference type="NCBI Taxonomy" id="582686"/>
    <lineage>
        <taxon>Bacteria</taxon>
        <taxon>Bacillati</taxon>
        <taxon>Bacillota</taxon>
        <taxon>Bacilli</taxon>
        <taxon>Bacillales</taxon>
        <taxon>Paenibacillaceae</taxon>
        <taxon>Paenibacillus</taxon>
    </lineage>
</organism>